<reference evidence="1" key="1">
    <citation type="journal article" date="2014" name="Front. Microbiol.">
        <title>High frequency of phylogenetically diverse reductive dehalogenase-homologous genes in deep subseafloor sedimentary metagenomes.</title>
        <authorList>
            <person name="Kawai M."/>
            <person name="Futagami T."/>
            <person name="Toyoda A."/>
            <person name="Takaki Y."/>
            <person name="Nishi S."/>
            <person name="Hori S."/>
            <person name="Arai W."/>
            <person name="Tsubouchi T."/>
            <person name="Morono Y."/>
            <person name="Uchiyama I."/>
            <person name="Ito T."/>
            <person name="Fujiyama A."/>
            <person name="Inagaki F."/>
            <person name="Takami H."/>
        </authorList>
    </citation>
    <scope>NUCLEOTIDE SEQUENCE</scope>
    <source>
        <strain evidence="1">Expedition CK06-06</strain>
    </source>
</reference>
<comment type="caution">
    <text evidence="1">The sequence shown here is derived from an EMBL/GenBank/DDBJ whole genome shotgun (WGS) entry which is preliminary data.</text>
</comment>
<dbReference type="EMBL" id="BART01040423">
    <property type="protein sequence ID" value="GAH29106.1"/>
    <property type="molecule type" value="Genomic_DNA"/>
</dbReference>
<name>X1E761_9ZZZZ</name>
<protein>
    <submittedName>
        <fullName evidence="1">Uncharacterized protein</fullName>
    </submittedName>
</protein>
<gene>
    <name evidence="1" type="ORF">S01H4_65803</name>
</gene>
<evidence type="ECO:0000313" key="1">
    <source>
        <dbReference type="EMBL" id="GAH29106.1"/>
    </source>
</evidence>
<accession>X1E761</accession>
<feature type="non-terminal residue" evidence="1">
    <location>
        <position position="47"/>
    </location>
</feature>
<proteinExistence type="predicted"/>
<organism evidence="1">
    <name type="scientific">marine sediment metagenome</name>
    <dbReference type="NCBI Taxonomy" id="412755"/>
    <lineage>
        <taxon>unclassified sequences</taxon>
        <taxon>metagenomes</taxon>
        <taxon>ecological metagenomes</taxon>
    </lineage>
</organism>
<sequence length="47" mass="5310">MFAWRGSLYFFLWEGANDSDDYACLKIAKTSGTATYTDEFASSTPWS</sequence>
<dbReference type="AlphaFoldDB" id="X1E761"/>